<evidence type="ECO:0000313" key="2">
    <source>
        <dbReference type="Proteomes" id="UP001234202"/>
    </source>
</evidence>
<gene>
    <name evidence="1" type="ORF">QFC24_000039</name>
</gene>
<dbReference type="Proteomes" id="UP001234202">
    <property type="component" value="Unassembled WGS sequence"/>
</dbReference>
<name>A0ACC2XWJ0_9TREE</name>
<accession>A0ACC2XWJ0</accession>
<proteinExistence type="predicted"/>
<dbReference type="EMBL" id="JASBWV010000001">
    <property type="protein sequence ID" value="KAJ9127756.1"/>
    <property type="molecule type" value="Genomic_DNA"/>
</dbReference>
<comment type="caution">
    <text evidence="1">The sequence shown here is derived from an EMBL/GenBank/DDBJ whole genome shotgun (WGS) entry which is preliminary data.</text>
</comment>
<protein>
    <submittedName>
        <fullName evidence="1">Uncharacterized protein</fullName>
    </submittedName>
</protein>
<evidence type="ECO:0000313" key="1">
    <source>
        <dbReference type="EMBL" id="KAJ9127756.1"/>
    </source>
</evidence>
<organism evidence="1 2">
    <name type="scientific">Naganishia onofrii</name>
    <dbReference type="NCBI Taxonomy" id="1851511"/>
    <lineage>
        <taxon>Eukaryota</taxon>
        <taxon>Fungi</taxon>
        <taxon>Dikarya</taxon>
        <taxon>Basidiomycota</taxon>
        <taxon>Agaricomycotina</taxon>
        <taxon>Tremellomycetes</taxon>
        <taxon>Filobasidiales</taxon>
        <taxon>Filobasidiaceae</taxon>
        <taxon>Naganishia</taxon>
    </lineage>
</organism>
<sequence>MTTDNDAKYRAALAAYHASLRENFLSFLWSRPAHESFTAERNGFAELEQTSGNVFDLKPPRSEKRNGRVFDSMDVLASPTISPVSRPAASSITSFASINAITIPTSPIIEKSVNVINPLTGRRLGSDPRLPTPPGREQIRQQARERAQLRHHRQFRTLPESPPIVEEHRNVVLGTQSLSAPPMERSLPLHDKHNIPRQTRTNLRSCPESSIFSDRLVPSQKPIPSRKALSSHPTRPTVFHRTTSSSSFRERRRPAAKQPYGRSIASPSPSSASLNCTLSRLHIDPPKKNTRQTSYQGTQPHHYHHSTPRYTRGRRSLAVDGSAAEWSGEEEMQSETESEPSSASGRSSHSSLAVTSPVVRRGPPSPRVTQGMSSSISKGPTILIRRHADELHHHHLHAISPRHPHHLSPPMYEIMTKHHRLPPPIDRRNSGTTLTDLTPRTEFSEASFAALAPSPLFATTEIHRTSSPSSPLDGSPGFEGVDAGKEYDQYQAAACPPPKQHSPVNQPDCQTRPYN</sequence>
<keyword evidence="2" id="KW-1185">Reference proteome</keyword>
<reference evidence="1" key="1">
    <citation type="submission" date="2023-04" db="EMBL/GenBank/DDBJ databases">
        <title>Draft Genome sequencing of Naganishia species isolated from polar environments using Oxford Nanopore Technology.</title>
        <authorList>
            <person name="Leo P."/>
            <person name="Venkateswaran K."/>
        </authorList>
    </citation>
    <scope>NUCLEOTIDE SEQUENCE</scope>
    <source>
        <strain evidence="1">DBVPG 5303</strain>
    </source>
</reference>